<organism evidence="5 6">
    <name type="scientific">Mycteria americana</name>
    <name type="common">Wood stork</name>
    <dbReference type="NCBI Taxonomy" id="33587"/>
    <lineage>
        <taxon>Eukaryota</taxon>
        <taxon>Metazoa</taxon>
        <taxon>Chordata</taxon>
        <taxon>Craniata</taxon>
        <taxon>Vertebrata</taxon>
        <taxon>Euteleostomi</taxon>
        <taxon>Archelosauria</taxon>
        <taxon>Archosauria</taxon>
        <taxon>Dinosauria</taxon>
        <taxon>Saurischia</taxon>
        <taxon>Theropoda</taxon>
        <taxon>Coelurosauria</taxon>
        <taxon>Aves</taxon>
        <taxon>Neognathae</taxon>
        <taxon>Neoaves</taxon>
        <taxon>Aequornithes</taxon>
        <taxon>Ciconiiformes</taxon>
        <taxon>Ciconiidae</taxon>
        <taxon>Mycteria</taxon>
    </lineage>
</organism>
<comment type="caution">
    <text evidence="5">The sequence shown here is derived from an EMBL/GenBank/DDBJ whole genome shotgun (WGS) entry which is preliminary data.</text>
</comment>
<dbReference type="GO" id="GO:0005634">
    <property type="term" value="C:nucleus"/>
    <property type="evidence" value="ECO:0007669"/>
    <property type="project" value="InterPro"/>
</dbReference>
<dbReference type="GO" id="GO:0000307">
    <property type="term" value="C:cyclin-dependent protein kinase holoenzyme complex"/>
    <property type="evidence" value="ECO:0007669"/>
    <property type="project" value="TreeGrafter"/>
</dbReference>
<keyword evidence="2" id="KW-0649">Protein kinase inhibitor</keyword>
<dbReference type="GO" id="GO:0006974">
    <property type="term" value="P:DNA damage response"/>
    <property type="evidence" value="ECO:0007669"/>
    <property type="project" value="TreeGrafter"/>
</dbReference>
<sequence length="287" mass="31363">MRQLALCLRGSGNAAGLWMEPVAASRCRMLCPGRALPAGGGMGNVSTCTFPILRHHTRLCLTSVVLKPLPKTPLKSQMSGSKMSAGRWRSPPGCLIGEPNPACPTLATACFALGANVPALGLARGLPNTPVTRSAFLPATTMPLSQSRAGQMPCSSKVCRNLFGPVDHHQLQNDFEDLLRQHLEEAQQRWNFNFETETPLEGHFKWERVFLAEQLPQEGHSLVKVTGSESRSSLVPKDHLGRICPEGSQQSSEVYRAGSPQSLKRGQTTIKDFYSSKRRIVPDKPKQ</sequence>
<dbReference type="GO" id="GO:0004861">
    <property type="term" value="F:cyclin-dependent protein serine/threonine kinase inhibitor activity"/>
    <property type="evidence" value="ECO:0007669"/>
    <property type="project" value="InterPro"/>
</dbReference>
<feature type="domain" description="Cyclin-dependent kinase inhibitor" evidence="4">
    <location>
        <begin position="161"/>
        <end position="209"/>
    </location>
</feature>
<dbReference type="Pfam" id="PF02234">
    <property type="entry name" value="CDI"/>
    <property type="match status" value="1"/>
</dbReference>
<comment type="similarity">
    <text evidence="1">Belongs to the CDI family.</text>
</comment>
<dbReference type="Proteomes" id="UP001333110">
    <property type="component" value="Unassembled WGS sequence"/>
</dbReference>
<name>A0AAN7N5M0_MYCAM</name>
<dbReference type="AlphaFoldDB" id="A0AAN7N5M0"/>
<evidence type="ECO:0000256" key="3">
    <source>
        <dbReference type="SAM" id="MobiDB-lite"/>
    </source>
</evidence>
<evidence type="ECO:0000259" key="4">
    <source>
        <dbReference type="Pfam" id="PF02234"/>
    </source>
</evidence>
<protein>
    <recommendedName>
        <fullName evidence="4">Cyclin-dependent kinase inhibitor domain-containing protein</fullName>
    </recommendedName>
</protein>
<accession>A0AAN7N5M0</accession>
<feature type="compositionally biased region" description="Polar residues" evidence="3">
    <location>
        <begin position="247"/>
        <end position="269"/>
    </location>
</feature>
<keyword evidence="6" id="KW-1185">Reference proteome</keyword>
<dbReference type="InterPro" id="IPR003175">
    <property type="entry name" value="CDI_dom"/>
</dbReference>
<reference evidence="5 6" key="1">
    <citation type="journal article" date="2023" name="J. Hered.">
        <title>Chromosome-level genome of the wood stork (Mycteria americana) provides insight into avian chromosome evolution.</title>
        <authorList>
            <person name="Flamio R. Jr."/>
            <person name="Ramstad K.M."/>
        </authorList>
    </citation>
    <scope>NUCLEOTIDE SEQUENCE [LARGE SCALE GENOMIC DNA]</scope>
    <source>
        <strain evidence="5">JAX WOST 10</strain>
    </source>
</reference>
<dbReference type="GO" id="GO:0072331">
    <property type="term" value="P:signal transduction by p53 class mediator"/>
    <property type="evidence" value="ECO:0007669"/>
    <property type="project" value="InterPro"/>
</dbReference>
<evidence type="ECO:0000313" key="6">
    <source>
        <dbReference type="Proteomes" id="UP001333110"/>
    </source>
</evidence>
<dbReference type="PANTHER" id="PTHR46778:SF1">
    <property type="entry name" value="CYCLIN-DEPENDENT KINASE INHIBITOR 1"/>
    <property type="match status" value="1"/>
</dbReference>
<dbReference type="Gene3D" id="4.10.365.10">
    <property type="entry name" value="p27"/>
    <property type="match status" value="1"/>
</dbReference>
<gene>
    <name evidence="5" type="ORF">QYF61_004028</name>
</gene>
<evidence type="ECO:0000256" key="1">
    <source>
        <dbReference type="ARBA" id="ARBA00006726"/>
    </source>
</evidence>
<dbReference type="EMBL" id="JAUNZN010000022">
    <property type="protein sequence ID" value="KAK4809092.1"/>
    <property type="molecule type" value="Genomic_DNA"/>
</dbReference>
<evidence type="ECO:0000313" key="5">
    <source>
        <dbReference type="EMBL" id="KAK4809092.1"/>
    </source>
</evidence>
<proteinExistence type="inferred from homology"/>
<dbReference type="GO" id="GO:2000045">
    <property type="term" value="P:regulation of G1/S transition of mitotic cell cycle"/>
    <property type="evidence" value="ECO:0007669"/>
    <property type="project" value="TreeGrafter"/>
</dbReference>
<dbReference type="InterPro" id="IPR044898">
    <property type="entry name" value="CDI_dom_sf"/>
</dbReference>
<feature type="region of interest" description="Disordered" evidence="3">
    <location>
        <begin position="226"/>
        <end position="269"/>
    </location>
</feature>
<evidence type="ECO:0000256" key="2">
    <source>
        <dbReference type="ARBA" id="ARBA00023013"/>
    </source>
</evidence>
<dbReference type="PANTHER" id="PTHR46778">
    <property type="entry name" value="CYCLIN-DEPENDENT KINASE INHIBITOR 1-RELATED"/>
    <property type="match status" value="1"/>
</dbReference>
<dbReference type="InterPro" id="IPR029841">
    <property type="entry name" value="CDKN1A"/>
</dbReference>